<evidence type="ECO:0000313" key="2">
    <source>
        <dbReference type="EMBL" id="RJT40954.1"/>
    </source>
</evidence>
<gene>
    <name evidence="2" type="ORF">D3227_07450</name>
</gene>
<dbReference type="Pfam" id="PF13472">
    <property type="entry name" value="Lipase_GDSL_2"/>
    <property type="match status" value="1"/>
</dbReference>
<protein>
    <submittedName>
        <fullName evidence="2">SGNH/GDSL hydrolase family protein</fullName>
    </submittedName>
</protein>
<dbReference type="RefSeq" id="WP_120013480.1">
    <property type="nucleotide sequence ID" value="NZ_QZWZ01000004.1"/>
</dbReference>
<keyword evidence="3" id="KW-1185">Reference proteome</keyword>
<organism evidence="2 3">
    <name type="scientific">Mesorhizobium waimense</name>
    <dbReference type="NCBI Taxonomy" id="1300307"/>
    <lineage>
        <taxon>Bacteria</taxon>
        <taxon>Pseudomonadati</taxon>
        <taxon>Pseudomonadota</taxon>
        <taxon>Alphaproteobacteria</taxon>
        <taxon>Hyphomicrobiales</taxon>
        <taxon>Phyllobacteriaceae</taxon>
        <taxon>Mesorhizobium</taxon>
    </lineage>
</organism>
<feature type="domain" description="SGNH hydrolase-type esterase" evidence="1">
    <location>
        <begin position="51"/>
        <end position="225"/>
    </location>
</feature>
<dbReference type="CDD" id="cd01836">
    <property type="entry name" value="FeeA_FeeB_like"/>
    <property type="match status" value="1"/>
</dbReference>
<sequence length="256" mass="27643">MRFPALLTWLAFPIYIWQGLGVRRRTTRMLPAQGPVMHEISGKAPPISLLVLGDSSAASVGIGNSEDGLAAQLAALISQGTGRVVRWRAAGFNSATSGQIRDHVLPNLSADPWTHIVLAIGTNDTKNFHSVPRFKKEFGGLLYALRAKWPEARVVWSPVLEFTRAPAMPPLLGKILEIRATEMNRMGERLCLERGAVPAPRLPITNPEAGFASDGFHASEAGYRAWAEHLVGLVLADGKARRCSDCGPTPNGRAAP</sequence>
<evidence type="ECO:0000259" key="1">
    <source>
        <dbReference type="Pfam" id="PF13472"/>
    </source>
</evidence>
<dbReference type="GO" id="GO:0016788">
    <property type="term" value="F:hydrolase activity, acting on ester bonds"/>
    <property type="evidence" value="ECO:0007669"/>
    <property type="project" value="UniProtKB-ARBA"/>
</dbReference>
<evidence type="ECO:0000313" key="3">
    <source>
        <dbReference type="Proteomes" id="UP000272706"/>
    </source>
</evidence>
<dbReference type="SUPFAM" id="SSF52266">
    <property type="entry name" value="SGNH hydrolase"/>
    <property type="match status" value="1"/>
</dbReference>
<dbReference type="AlphaFoldDB" id="A0A3A5KWC4"/>
<comment type="caution">
    <text evidence="2">The sequence shown here is derived from an EMBL/GenBank/DDBJ whole genome shotgun (WGS) entry which is preliminary data.</text>
</comment>
<dbReference type="OrthoDB" id="9804395at2"/>
<dbReference type="InterPro" id="IPR013830">
    <property type="entry name" value="SGNH_hydro"/>
</dbReference>
<proteinExistence type="predicted"/>
<dbReference type="Gene3D" id="3.40.50.1110">
    <property type="entry name" value="SGNH hydrolase"/>
    <property type="match status" value="1"/>
</dbReference>
<keyword evidence="2" id="KW-0378">Hydrolase</keyword>
<dbReference type="EMBL" id="QZWZ01000004">
    <property type="protein sequence ID" value="RJT40954.1"/>
    <property type="molecule type" value="Genomic_DNA"/>
</dbReference>
<dbReference type="Proteomes" id="UP000272706">
    <property type="component" value="Unassembled WGS sequence"/>
</dbReference>
<dbReference type="InterPro" id="IPR036514">
    <property type="entry name" value="SGNH_hydro_sf"/>
</dbReference>
<name>A0A3A5KWC4_9HYPH</name>
<reference evidence="2 3" key="1">
    <citation type="submission" date="2018-09" db="EMBL/GenBank/DDBJ databases">
        <title>Mesorhizobium carmichaelinearum sp. nov. isolated from Carmichaelinea spp. root nodules in New Zealand.</title>
        <authorList>
            <person name="De Meyer S.E."/>
        </authorList>
    </citation>
    <scope>NUCLEOTIDE SEQUENCE [LARGE SCALE GENOMIC DNA]</scope>
    <source>
        <strain evidence="2 3">ICMP19557</strain>
    </source>
</reference>
<accession>A0A3A5KWC4</accession>